<dbReference type="RefSeq" id="WP_343895816.1">
    <property type="nucleotide sequence ID" value="NZ_BAAAFZ010000038.1"/>
</dbReference>
<dbReference type="InterPro" id="IPR037123">
    <property type="entry name" value="PRibGlycinamide_synth_C_sf"/>
</dbReference>
<name>A0ABN1FB38_9PROT</name>
<dbReference type="SUPFAM" id="SSF51246">
    <property type="entry name" value="Rudiment single hybrid motif"/>
    <property type="match status" value="1"/>
</dbReference>
<dbReference type="SMART" id="SM01209">
    <property type="entry name" value="GARS_A"/>
    <property type="match status" value="1"/>
</dbReference>
<dbReference type="InterPro" id="IPR020560">
    <property type="entry name" value="PRibGlycinamide_synth_C-dom"/>
</dbReference>
<dbReference type="PANTHER" id="PTHR43472:SF1">
    <property type="entry name" value="PHOSPHORIBOSYLAMINE--GLYCINE LIGASE, CHLOROPLASTIC"/>
    <property type="match status" value="1"/>
</dbReference>
<dbReference type="InterPro" id="IPR000115">
    <property type="entry name" value="PRibGlycinamide_synth"/>
</dbReference>
<protein>
    <recommendedName>
        <fullName evidence="7">Glycinamide ribonucleotide synthetase</fullName>
    </recommendedName>
    <alternativeName>
        <fullName evidence="8">Phosphoribosylglycinamide synthetase</fullName>
    </alternativeName>
</protein>
<dbReference type="InterPro" id="IPR020561">
    <property type="entry name" value="PRibGlycinamid_synth_ATP-grasp"/>
</dbReference>
<dbReference type="EMBL" id="BAAAFZ010000038">
    <property type="protein sequence ID" value="GAA0586895.1"/>
    <property type="molecule type" value="Genomic_DNA"/>
</dbReference>
<evidence type="ECO:0000313" key="10">
    <source>
        <dbReference type="EMBL" id="GAA0586895.1"/>
    </source>
</evidence>
<evidence type="ECO:0000313" key="11">
    <source>
        <dbReference type="Proteomes" id="UP001501588"/>
    </source>
</evidence>
<reference evidence="10 11" key="1">
    <citation type="journal article" date="2019" name="Int. J. Syst. Evol. Microbiol.">
        <title>The Global Catalogue of Microorganisms (GCM) 10K type strain sequencing project: providing services to taxonomists for standard genome sequencing and annotation.</title>
        <authorList>
            <consortium name="The Broad Institute Genomics Platform"/>
            <consortium name="The Broad Institute Genome Sequencing Center for Infectious Disease"/>
            <person name="Wu L."/>
            <person name="Ma J."/>
        </authorList>
    </citation>
    <scope>NUCLEOTIDE SEQUENCE [LARGE SCALE GENOMIC DNA]</scope>
    <source>
        <strain evidence="10 11">JCM 9933</strain>
    </source>
</reference>
<feature type="domain" description="Phosphoribosylglycinamide synthetase C-domain" evidence="9">
    <location>
        <begin position="306"/>
        <end position="408"/>
    </location>
</feature>
<comment type="caution">
    <text evidence="10">The sequence shown here is derived from an EMBL/GenBank/DDBJ whole genome shotgun (WGS) entry which is preliminary data.</text>
</comment>
<dbReference type="Pfam" id="PF01071">
    <property type="entry name" value="GARS_A"/>
    <property type="match status" value="1"/>
</dbReference>
<evidence type="ECO:0000256" key="8">
    <source>
        <dbReference type="ARBA" id="ARBA00042864"/>
    </source>
</evidence>
<evidence type="ECO:0000259" key="9">
    <source>
        <dbReference type="SMART" id="SM01210"/>
    </source>
</evidence>
<comment type="cofactor">
    <cofactor evidence="1">
        <name>Mn(2+)</name>
        <dbReference type="ChEBI" id="CHEBI:29035"/>
    </cofactor>
</comment>
<dbReference type="Gene3D" id="3.30.470.20">
    <property type="entry name" value="ATP-grasp fold, B domain"/>
    <property type="match status" value="1"/>
</dbReference>
<keyword evidence="5" id="KW-0067">ATP-binding</keyword>
<dbReference type="SMART" id="SM01210">
    <property type="entry name" value="GARS_C"/>
    <property type="match status" value="1"/>
</dbReference>
<keyword evidence="4" id="KW-0658">Purine biosynthesis</keyword>
<organism evidence="10 11">
    <name type="scientific">Craurococcus roseus</name>
    <dbReference type="NCBI Taxonomy" id="77585"/>
    <lineage>
        <taxon>Bacteria</taxon>
        <taxon>Pseudomonadati</taxon>
        <taxon>Pseudomonadota</taxon>
        <taxon>Alphaproteobacteria</taxon>
        <taxon>Acetobacterales</taxon>
        <taxon>Acetobacteraceae</taxon>
        <taxon>Craurococcus</taxon>
    </lineage>
</organism>
<accession>A0ABN1FB38</accession>
<keyword evidence="3" id="KW-0547">Nucleotide-binding</keyword>
<comment type="similarity">
    <text evidence="6">Belongs to the GARS family.</text>
</comment>
<sequence length="439" mass="47240">MRVLGIGARVDLGSLYLGLMREGHEVRVHASGPASAGAFGGLVETVADWRAELGWVGKGGVVLFERVGQGALQDELRAAGYRVVGGSSLGDRLEYDRAFGQRVLRDAGLRTARSVAFPGPADAAAWLARNPGRFVLKHDNNARATVVGEHPAGDDLRWVLGRTPPGRVLLMERLEGVEVGVGAYFDGRRFLRPACIDFEHKRFFPGEMGEMTTEMGTLAGFEGAERLFGATLDRVAPSLARAGHVGYVNLNMIVDERGPWPLEFTCRFGDPGFAVLAPLQRDGWGDLLGRMLDGGGHEGFAVLPGWSVGIVLTVPPFPKEDAASPPEDDLPLFFREPPGAEEMARHHHPCDVRLEGGRLLARRRTGRAMVVTGTGATVQEAQAGARARARNVIAPDLRWRADIGDRFLLRDGARLEELGWLPAPPRPAAAAAGPGLRAV</sequence>
<evidence type="ECO:0000256" key="3">
    <source>
        <dbReference type="ARBA" id="ARBA00022741"/>
    </source>
</evidence>
<dbReference type="InterPro" id="IPR011054">
    <property type="entry name" value="Rudment_hybrid_motif"/>
</dbReference>
<keyword evidence="2" id="KW-0436">Ligase</keyword>
<dbReference type="SUPFAM" id="SSF56059">
    <property type="entry name" value="Glutathione synthetase ATP-binding domain-like"/>
    <property type="match status" value="1"/>
</dbReference>
<evidence type="ECO:0000256" key="4">
    <source>
        <dbReference type="ARBA" id="ARBA00022755"/>
    </source>
</evidence>
<proteinExistence type="inferred from homology"/>
<evidence type="ECO:0000256" key="2">
    <source>
        <dbReference type="ARBA" id="ARBA00022598"/>
    </source>
</evidence>
<dbReference type="Gene3D" id="3.90.600.10">
    <property type="entry name" value="Phosphoribosylglycinamide synthetase, C-terminal domain"/>
    <property type="match status" value="1"/>
</dbReference>
<evidence type="ECO:0000256" key="5">
    <source>
        <dbReference type="ARBA" id="ARBA00022840"/>
    </source>
</evidence>
<evidence type="ECO:0000256" key="6">
    <source>
        <dbReference type="ARBA" id="ARBA00038345"/>
    </source>
</evidence>
<evidence type="ECO:0000256" key="7">
    <source>
        <dbReference type="ARBA" id="ARBA00042242"/>
    </source>
</evidence>
<keyword evidence="11" id="KW-1185">Reference proteome</keyword>
<evidence type="ECO:0000256" key="1">
    <source>
        <dbReference type="ARBA" id="ARBA00001936"/>
    </source>
</evidence>
<gene>
    <name evidence="10" type="ORF">GCM10009416_26720</name>
</gene>
<dbReference type="Proteomes" id="UP001501588">
    <property type="component" value="Unassembled WGS sequence"/>
</dbReference>
<dbReference type="PANTHER" id="PTHR43472">
    <property type="entry name" value="PHOSPHORIBOSYLAMINE--GLYCINE LIGASE"/>
    <property type="match status" value="1"/>
</dbReference>